<evidence type="ECO:0000313" key="9">
    <source>
        <dbReference type="Proteomes" id="UP000248423"/>
    </source>
</evidence>
<dbReference type="InterPro" id="IPR002293">
    <property type="entry name" value="AA/rel_permease1"/>
</dbReference>
<evidence type="ECO:0000256" key="1">
    <source>
        <dbReference type="ARBA" id="ARBA00004141"/>
    </source>
</evidence>
<dbReference type="GO" id="GO:0022857">
    <property type="term" value="F:transmembrane transporter activity"/>
    <property type="evidence" value="ECO:0007669"/>
    <property type="project" value="InterPro"/>
</dbReference>
<dbReference type="VEuPathDB" id="FungiDB:BO78DRAFT_451660"/>
<evidence type="ECO:0000256" key="7">
    <source>
        <dbReference type="SAM" id="Phobius"/>
    </source>
</evidence>
<dbReference type="EMBL" id="KZ826379">
    <property type="protein sequence ID" value="PYI03581.1"/>
    <property type="molecule type" value="Genomic_DNA"/>
</dbReference>
<feature type="transmembrane region" description="Helical" evidence="7">
    <location>
        <begin position="479"/>
        <end position="497"/>
    </location>
</feature>
<feature type="transmembrane region" description="Helical" evidence="7">
    <location>
        <begin position="226"/>
        <end position="244"/>
    </location>
</feature>
<dbReference type="OrthoDB" id="2417308at2759"/>
<evidence type="ECO:0000256" key="6">
    <source>
        <dbReference type="SAM" id="MobiDB-lite"/>
    </source>
</evidence>
<evidence type="ECO:0000313" key="8">
    <source>
        <dbReference type="EMBL" id="PYI03581.1"/>
    </source>
</evidence>
<evidence type="ECO:0000256" key="5">
    <source>
        <dbReference type="ARBA" id="ARBA00023136"/>
    </source>
</evidence>
<dbReference type="PANTHER" id="PTHR45649">
    <property type="entry name" value="AMINO-ACID PERMEASE BAT1"/>
    <property type="match status" value="1"/>
</dbReference>
<feature type="transmembrane region" description="Helical" evidence="7">
    <location>
        <begin position="311"/>
        <end position="334"/>
    </location>
</feature>
<proteinExistence type="predicted"/>
<evidence type="ECO:0000256" key="2">
    <source>
        <dbReference type="ARBA" id="ARBA00022448"/>
    </source>
</evidence>
<feature type="transmembrane region" description="Helical" evidence="7">
    <location>
        <begin position="180"/>
        <end position="206"/>
    </location>
</feature>
<name>A0A319E0I8_ASPSB</name>
<keyword evidence="3 7" id="KW-0812">Transmembrane</keyword>
<feature type="transmembrane region" description="Helical" evidence="7">
    <location>
        <begin position="265"/>
        <end position="291"/>
    </location>
</feature>
<feature type="transmembrane region" description="Helical" evidence="7">
    <location>
        <begin position="392"/>
        <end position="415"/>
    </location>
</feature>
<accession>A0A319E0I8</accession>
<dbReference type="GO" id="GO:0016020">
    <property type="term" value="C:membrane"/>
    <property type="evidence" value="ECO:0007669"/>
    <property type="project" value="UniProtKB-SubCell"/>
</dbReference>
<feature type="transmembrane region" description="Helical" evidence="7">
    <location>
        <begin position="157"/>
        <end position="175"/>
    </location>
</feature>
<dbReference type="PIRSF" id="PIRSF006060">
    <property type="entry name" value="AA_transporter"/>
    <property type="match status" value="1"/>
</dbReference>
<keyword evidence="9" id="KW-1185">Reference proteome</keyword>
<feature type="non-terminal residue" evidence="8">
    <location>
        <position position="1"/>
    </location>
</feature>
<reference evidence="8 9" key="1">
    <citation type="submission" date="2018-02" db="EMBL/GenBank/DDBJ databases">
        <title>The genomes of Aspergillus section Nigri reveals drivers in fungal speciation.</title>
        <authorList>
            <consortium name="DOE Joint Genome Institute"/>
            <person name="Vesth T.C."/>
            <person name="Nybo J."/>
            <person name="Theobald S."/>
            <person name="Brandl J."/>
            <person name="Frisvad J.C."/>
            <person name="Nielsen K.F."/>
            <person name="Lyhne E.K."/>
            <person name="Kogle M.E."/>
            <person name="Kuo A."/>
            <person name="Riley R."/>
            <person name="Clum A."/>
            <person name="Nolan M."/>
            <person name="Lipzen A."/>
            <person name="Salamov A."/>
            <person name="Henrissat B."/>
            <person name="Wiebenga A."/>
            <person name="De vries R.P."/>
            <person name="Grigoriev I.V."/>
            <person name="Mortensen U.H."/>
            <person name="Andersen M.R."/>
            <person name="Baker S.E."/>
        </authorList>
    </citation>
    <scope>NUCLEOTIDE SEQUENCE [LARGE SCALE GENOMIC DNA]</scope>
    <source>
        <strain evidence="8 9">CBS 121057</strain>
    </source>
</reference>
<sequence length="508" mass="55231">EALDKPLADEEDGHTDTGEGQVTHGSFKRVHNVWTASAYQVLMMASWTCNIVLYGTVFDVGGPMMLIYSTIIVTCGQCLLMASLGECVRFGHTPGVSSTAYTKHLAPVYARCFLSYLIGWMVYLGEIAASAGCAMNSAQIITAVVQLHDPSYVPTRWHTWLIYGAILLASILFSFSRRHLLAVTVIGGMLTLGGGIAWAVTFLVLADKHDAAFLFHHLVNQSGYTSIGWVGLLSFYTPVYTLYGTDGILHITEEIRDPERNAPRAMVLSMGFSGITSLMGAVVLGFCAGDWQSYMQSDLPFIPWFVETLGSGTGAIVLAIVVLVFLNFLITVCINTAASRMAWSMAIDSALPYSEVFQRLSPTFDTPVNTILLTVAAEMVIGLVVFGSDYAFQAIVSLGGVAIQIEYLTPVLMLIIRGRSVLPGDRYFDLGRLGLVVNVASVCWSLLIIVILLYVLLLLLSMYFPSDGTETDGVDNMNWAGVMCGGLVIIVTVDWVLRGRFHYTVPAA</sequence>
<dbReference type="Gene3D" id="1.20.1740.10">
    <property type="entry name" value="Amino acid/polyamine transporter I"/>
    <property type="match status" value="1"/>
</dbReference>
<keyword evidence="4 7" id="KW-1133">Transmembrane helix</keyword>
<keyword evidence="5 7" id="KW-0472">Membrane</keyword>
<gene>
    <name evidence="8" type="ORF">BO78DRAFT_451660</name>
</gene>
<comment type="subcellular location">
    <subcellularLocation>
        <location evidence="1">Membrane</location>
        <topology evidence="1">Multi-pass membrane protein</topology>
    </subcellularLocation>
</comment>
<feature type="transmembrane region" description="Helical" evidence="7">
    <location>
        <begin position="435"/>
        <end position="459"/>
    </location>
</feature>
<keyword evidence="2" id="KW-0813">Transport</keyword>
<dbReference type="PANTHER" id="PTHR45649:SF14">
    <property type="entry name" value="GABA PERMEASE"/>
    <property type="match status" value="1"/>
</dbReference>
<dbReference type="STRING" id="1448318.A0A319E0I8"/>
<evidence type="ECO:0000256" key="4">
    <source>
        <dbReference type="ARBA" id="ARBA00022989"/>
    </source>
</evidence>
<dbReference type="Proteomes" id="UP000248423">
    <property type="component" value="Unassembled WGS sequence"/>
</dbReference>
<feature type="region of interest" description="Disordered" evidence="6">
    <location>
        <begin position="1"/>
        <end position="23"/>
    </location>
</feature>
<evidence type="ECO:0000256" key="3">
    <source>
        <dbReference type="ARBA" id="ARBA00022692"/>
    </source>
</evidence>
<dbReference type="Pfam" id="PF13520">
    <property type="entry name" value="AA_permease_2"/>
    <property type="match status" value="1"/>
</dbReference>
<feature type="transmembrane region" description="Helical" evidence="7">
    <location>
        <begin position="368"/>
        <end position="386"/>
    </location>
</feature>
<dbReference type="AlphaFoldDB" id="A0A319E0I8"/>
<protein>
    <submittedName>
        <fullName evidence="8">Amino acid transporter</fullName>
    </submittedName>
</protein>
<organism evidence="8 9">
    <name type="scientific">Aspergillus sclerotiicarbonarius (strain CBS 121057 / IBT 28362)</name>
    <dbReference type="NCBI Taxonomy" id="1448318"/>
    <lineage>
        <taxon>Eukaryota</taxon>
        <taxon>Fungi</taxon>
        <taxon>Dikarya</taxon>
        <taxon>Ascomycota</taxon>
        <taxon>Pezizomycotina</taxon>
        <taxon>Eurotiomycetes</taxon>
        <taxon>Eurotiomycetidae</taxon>
        <taxon>Eurotiales</taxon>
        <taxon>Aspergillaceae</taxon>
        <taxon>Aspergillus</taxon>
        <taxon>Aspergillus subgen. Circumdati</taxon>
    </lineage>
</organism>